<proteinExistence type="predicted"/>
<accession>A0ABP5S0N4</accession>
<keyword evidence="3" id="KW-1185">Reference proteome</keyword>
<organism evidence="2 3">
    <name type="scientific">Kitasatospora cystarginea</name>
    <dbReference type="NCBI Taxonomy" id="58350"/>
    <lineage>
        <taxon>Bacteria</taxon>
        <taxon>Bacillati</taxon>
        <taxon>Actinomycetota</taxon>
        <taxon>Actinomycetes</taxon>
        <taxon>Kitasatosporales</taxon>
        <taxon>Streptomycetaceae</taxon>
        <taxon>Kitasatospora</taxon>
    </lineage>
</organism>
<gene>
    <name evidence="2" type="ORF">GCM10010430_79630</name>
</gene>
<dbReference type="EMBL" id="BAAATR010000089">
    <property type="protein sequence ID" value="GAA2281713.1"/>
    <property type="molecule type" value="Genomic_DNA"/>
</dbReference>
<dbReference type="Pfam" id="PF20795">
    <property type="entry name" value="DUF6841"/>
    <property type="match status" value="1"/>
</dbReference>
<evidence type="ECO:0000259" key="1">
    <source>
        <dbReference type="Pfam" id="PF20795"/>
    </source>
</evidence>
<feature type="domain" description="DUF6841" evidence="1">
    <location>
        <begin position="12"/>
        <end position="133"/>
    </location>
</feature>
<dbReference type="Proteomes" id="UP001500305">
    <property type="component" value="Unassembled WGS sequence"/>
</dbReference>
<evidence type="ECO:0000313" key="3">
    <source>
        <dbReference type="Proteomes" id="UP001500305"/>
    </source>
</evidence>
<dbReference type="Gene3D" id="3.10.450.50">
    <property type="match status" value="1"/>
</dbReference>
<sequence length="139" mass="15340">MSRTDLSLVEENAKQWFERYATTFIELAGSGATDATPLLEYFAVPLTMTTSTAHLTVTTTEQLTAALGQEILALCEADYGSSQALDQMIRVLNDRSALIEVTWARYTRAGSEFQRTRVLYLVARTAEGWRITAASVLAP</sequence>
<dbReference type="InterPro" id="IPR049219">
    <property type="entry name" value="DUF6841"/>
</dbReference>
<evidence type="ECO:0000313" key="2">
    <source>
        <dbReference type="EMBL" id="GAA2281713.1"/>
    </source>
</evidence>
<name>A0ABP5S0N4_9ACTN</name>
<reference evidence="3" key="1">
    <citation type="journal article" date="2019" name="Int. J. Syst. Evol. Microbiol.">
        <title>The Global Catalogue of Microorganisms (GCM) 10K type strain sequencing project: providing services to taxonomists for standard genome sequencing and annotation.</title>
        <authorList>
            <consortium name="The Broad Institute Genomics Platform"/>
            <consortium name="The Broad Institute Genome Sequencing Center for Infectious Disease"/>
            <person name="Wu L."/>
            <person name="Ma J."/>
        </authorList>
    </citation>
    <scope>NUCLEOTIDE SEQUENCE [LARGE SCALE GENOMIC DNA]</scope>
    <source>
        <strain evidence="3">JCM 7356</strain>
    </source>
</reference>
<protein>
    <recommendedName>
        <fullName evidence="1">DUF6841 domain-containing protein</fullName>
    </recommendedName>
</protein>
<dbReference type="RefSeq" id="WP_344641446.1">
    <property type="nucleotide sequence ID" value="NZ_BAAATR010000089.1"/>
</dbReference>
<comment type="caution">
    <text evidence="2">The sequence shown here is derived from an EMBL/GenBank/DDBJ whole genome shotgun (WGS) entry which is preliminary data.</text>
</comment>